<dbReference type="EMBL" id="MIKG01000023">
    <property type="protein sequence ID" value="RAO73225.1"/>
    <property type="molecule type" value="Genomic_DNA"/>
</dbReference>
<evidence type="ECO:0000256" key="10">
    <source>
        <dbReference type="ARBA" id="ARBA00023180"/>
    </source>
</evidence>
<dbReference type="AlphaFoldDB" id="A0A364LBM2"/>
<dbReference type="Gene3D" id="3.40.50.1700">
    <property type="entry name" value="Glycoside hydrolase family 3 C-terminal domain"/>
    <property type="match status" value="1"/>
</dbReference>
<evidence type="ECO:0000313" key="22">
    <source>
        <dbReference type="Proteomes" id="UP000249363"/>
    </source>
</evidence>
<comment type="subcellular location">
    <subcellularLocation>
        <location evidence="2">Secreted</location>
    </subcellularLocation>
</comment>
<dbReference type="Proteomes" id="UP000249363">
    <property type="component" value="Unassembled WGS sequence"/>
</dbReference>
<dbReference type="InterPro" id="IPR013783">
    <property type="entry name" value="Ig-like_fold"/>
</dbReference>
<evidence type="ECO:0000256" key="9">
    <source>
        <dbReference type="ARBA" id="ARBA00023001"/>
    </source>
</evidence>
<dbReference type="Gene3D" id="3.20.20.300">
    <property type="entry name" value="Glycoside hydrolase, family 3, N-terminal domain"/>
    <property type="match status" value="1"/>
</dbReference>
<dbReference type="FunFam" id="3.20.20.300:FF:000002">
    <property type="entry name" value="Probable beta-glucosidase"/>
    <property type="match status" value="1"/>
</dbReference>
<evidence type="ECO:0000256" key="15">
    <source>
        <dbReference type="ARBA" id="ARBA00039579"/>
    </source>
</evidence>
<dbReference type="OrthoDB" id="416222at2759"/>
<keyword evidence="7 19" id="KW-0732">Signal</keyword>
<evidence type="ECO:0000256" key="5">
    <source>
        <dbReference type="ARBA" id="ARBA00012744"/>
    </source>
</evidence>
<evidence type="ECO:0000256" key="17">
    <source>
        <dbReference type="ARBA" id="ARBA00041601"/>
    </source>
</evidence>
<protein>
    <recommendedName>
        <fullName evidence="15">Probable beta-glucosidase G</fullName>
        <ecNumber evidence="5">3.2.1.21</ecNumber>
    </recommendedName>
    <alternativeName>
        <fullName evidence="16">Beta-D-glucoside glucohydrolase G</fullName>
    </alternativeName>
    <alternativeName>
        <fullName evidence="17">Cellobiase G</fullName>
    </alternativeName>
    <alternativeName>
        <fullName evidence="18">Gentiobiase G</fullName>
    </alternativeName>
</protein>
<feature type="chain" id="PRO_5016686281" description="Probable beta-glucosidase G" evidence="19">
    <location>
        <begin position="20"/>
        <end position="807"/>
    </location>
</feature>
<evidence type="ECO:0000256" key="2">
    <source>
        <dbReference type="ARBA" id="ARBA00004613"/>
    </source>
</evidence>
<evidence type="ECO:0000256" key="8">
    <source>
        <dbReference type="ARBA" id="ARBA00022801"/>
    </source>
</evidence>
<evidence type="ECO:0000256" key="1">
    <source>
        <dbReference type="ARBA" id="ARBA00000448"/>
    </source>
</evidence>
<evidence type="ECO:0000256" key="7">
    <source>
        <dbReference type="ARBA" id="ARBA00022729"/>
    </source>
</evidence>
<dbReference type="Pfam" id="PF01915">
    <property type="entry name" value="Glyco_hydro_3_C"/>
    <property type="match status" value="1"/>
</dbReference>
<accession>A0A364LBM2</accession>
<evidence type="ECO:0000256" key="4">
    <source>
        <dbReference type="ARBA" id="ARBA00005336"/>
    </source>
</evidence>
<keyword evidence="10" id="KW-0325">Glycoprotein</keyword>
<feature type="domain" description="Fibronectin type III-like" evidence="20">
    <location>
        <begin position="717"/>
        <end position="795"/>
    </location>
</feature>
<dbReference type="GeneID" id="63798451"/>
<keyword evidence="8" id="KW-0378">Hydrolase</keyword>
<dbReference type="InterPro" id="IPR036881">
    <property type="entry name" value="Glyco_hydro_3_C_sf"/>
</dbReference>
<proteinExistence type="inferred from homology"/>
<dbReference type="PRINTS" id="PR00133">
    <property type="entry name" value="GLHYDRLASE3"/>
</dbReference>
<keyword evidence="22" id="KW-1185">Reference proteome</keyword>
<gene>
    <name evidence="21" type="ORF">BHQ10_009237</name>
</gene>
<dbReference type="GO" id="GO:0030245">
    <property type="term" value="P:cellulose catabolic process"/>
    <property type="evidence" value="ECO:0007669"/>
    <property type="project" value="UniProtKB-KW"/>
</dbReference>
<dbReference type="GO" id="GO:0005576">
    <property type="term" value="C:extracellular region"/>
    <property type="evidence" value="ECO:0007669"/>
    <property type="project" value="UniProtKB-SubCell"/>
</dbReference>
<keyword evidence="12" id="KW-0326">Glycosidase</keyword>
<dbReference type="SUPFAM" id="SSF51445">
    <property type="entry name" value="(Trans)glycosidases"/>
    <property type="match status" value="1"/>
</dbReference>
<comment type="pathway">
    <text evidence="3">Glycan metabolism; cellulose degradation.</text>
</comment>
<evidence type="ECO:0000256" key="18">
    <source>
        <dbReference type="ARBA" id="ARBA00041808"/>
    </source>
</evidence>
<dbReference type="Pfam" id="PF14310">
    <property type="entry name" value="Fn3-like"/>
    <property type="match status" value="1"/>
</dbReference>
<keyword evidence="6" id="KW-0964">Secreted</keyword>
<keyword evidence="11" id="KW-0119">Carbohydrate metabolism</keyword>
<dbReference type="GO" id="GO:0008422">
    <property type="term" value="F:beta-glucosidase activity"/>
    <property type="evidence" value="ECO:0007669"/>
    <property type="project" value="UniProtKB-EC"/>
</dbReference>
<evidence type="ECO:0000259" key="20">
    <source>
        <dbReference type="SMART" id="SM01217"/>
    </source>
</evidence>
<evidence type="ECO:0000256" key="3">
    <source>
        <dbReference type="ARBA" id="ARBA00004987"/>
    </source>
</evidence>
<evidence type="ECO:0000256" key="16">
    <source>
        <dbReference type="ARBA" id="ARBA00041276"/>
    </source>
</evidence>
<comment type="catalytic activity">
    <reaction evidence="1">
        <text>Hydrolysis of terminal, non-reducing beta-D-glucosyl residues with release of beta-D-glucose.</text>
        <dbReference type="EC" id="3.2.1.21"/>
    </reaction>
</comment>
<dbReference type="InterPro" id="IPR017853">
    <property type="entry name" value="GH"/>
</dbReference>
<dbReference type="Pfam" id="PF00933">
    <property type="entry name" value="Glyco_hydro_3"/>
    <property type="match status" value="1"/>
</dbReference>
<evidence type="ECO:0000313" key="21">
    <source>
        <dbReference type="EMBL" id="RAO73225.1"/>
    </source>
</evidence>
<comment type="function">
    <text evidence="14">Beta-glucosidases are one of a number of cellulolytic enzymes involved in the degradation of cellulosic biomass. Catalyzes the last step releasing glucose from the inhibitory cellobiose.</text>
</comment>
<reference evidence="21 22" key="1">
    <citation type="journal article" date="2017" name="Biotechnol. Biofuels">
        <title>Differential beta-glucosidase expression as a function of carbon source availability in Talaromyces amestolkiae: a genomic and proteomic approach.</title>
        <authorList>
            <person name="de Eugenio L.I."/>
            <person name="Mendez-Liter J.A."/>
            <person name="Nieto-Dominguez M."/>
            <person name="Alonso L."/>
            <person name="Gil-Munoz J."/>
            <person name="Barriuso J."/>
            <person name="Prieto A."/>
            <person name="Martinez M.J."/>
        </authorList>
    </citation>
    <scope>NUCLEOTIDE SEQUENCE [LARGE SCALE GENOMIC DNA]</scope>
    <source>
        <strain evidence="21 22">CIB</strain>
    </source>
</reference>
<evidence type="ECO:0000256" key="19">
    <source>
        <dbReference type="SAM" id="SignalP"/>
    </source>
</evidence>
<evidence type="ECO:0000256" key="6">
    <source>
        <dbReference type="ARBA" id="ARBA00022525"/>
    </source>
</evidence>
<evidence type="ECO:0000256" key="11">
    <source>
        <dbReference type="ARBA" id="ARBA00023277"/>
    </source>
</evidence>
<dbReference type="PANTHER" id="PTHR42715">
    <property type="entry name" value="BETA-GLUCOSIDASE"/>
    <property type="match status" value="1"/>
</dbReference>
<dbReference type="InterPro" id="IPR050288">
    <property type="entry name" value="Cellulose_deg_GH3"/>
</dbReference>
<dbReference type="Gene3D" id="2.60.40.10">
    <property type="entry name" value="Immunoglobulins"/>
    <property type="match status" value="1"/>
</dbReference>
<sequence length="807" mass="86581">MVRSTILATVALGAQLVHGQYIDEQVYPSPNATGAGDWHAAFLRATSAVAQLNITEKAFLVTGVTGPCVGNIAAIPRIGFNGLCLQDGPLAIREVSYASVFPAGVSVAATWDRGLLYQRGVDMGAEFRGKGAHVALGPVAGPLGRSALGGRNWEGFSPDPYLTGISFAETIKGMQSQKVQACGKHYIGYEQETQRNPSTYPNGTTEQEAVSSNIDDRTLHELYLWPFYEGVKAGMASIMCSYNRINETYACENSKTLNGLLKEELGFQGYVVSDWGGTHSGLNSALSGLDMDMPGALDWVDSAATSYFGNNLTTMINNGSLSESRLDDMVKRILTPYYYLNQDSKDYPTIDLDTAQISNGLFGNDLPSFSYPFNTGNLSDINRDVRGNHRDLIREIGGASAVLLKNIDNALPLSKKIKRISVFGNDAADLSGGPYDPSNTNGVLAVGGGSGAGRFTNLVAPLEAIKYRNPHALVQYITDNTLLTQGASNFLGQSSSTLDTVYPAADVCLVFLKSYATEGYDRTTLIADDNSTALVEAVTSYGGCPNTIVILHSVGANLLPWADNANVTGIIAAHLPGEQAGNSIVDVLFGDVNPSGKLPYTIAYNASDYNAPIVNFTDVDNSDTNLWQANFTEGLMIDYRHFDYQNITPRYEFGYGLSYTNFSISNLLVSTNASRVSATPRALNGTVAPPGGNSDLYTVLSSVQVTVQNTGKLAGRAVPQVYLSFPSSQTNISDDGLPTPVKVLRGFDRTNVLYSGQSVTLTFNLRRIDVSSWDVVKQEWVIPSGTFGVLAGWSSRDLPLSGSLKLL</sequence>
<keyword evidence="9" id="KW-0136">Cellulose degradation</keyword>
<evidence type="ECO:0000256" key="14">
    <source>
        <dbReference type="ARBA" id="ARBA00024983"/>
    </source>
</evidence>
<dbReference type="RefSeq" id="XP_040737739.1">
    <property type="nucleotide sequence ID" value="XM_040882131.1"/>
</dbReference>
<dbReference type="InterPro" id="IPR036962">
    <property type="entry name" value="Glyco_hydro_3_N_sf"/>
</dbReference>
<organism evidence="21 22">
    <name type="scientific">Talaromyces amestolkiae</name>
    <dbReference type="NCBI Taxonomy" id="1196081"/>
    <lineage>
        <taxon>Eukaryota</taxon>
        <taxon>Fungi</taxon>
        <taxon>Dikarya</taxon>
        <taxon>Ascomycota</taxon>
        <taxon>Pezizomycotina</taxon>
        <taxon>Eurotiomycetes</taxon>
        <taxon>Eurotiomycetidae</taxon>
        <taxon>Eurotiales</taxon>
        <taxon>Trichocomaceae</taxon>
        <taxon>Talaromyces</taxon>
        <taxon>Talaromyces sect. Talaromyces</taxon>
    </lineage>
</organism>
<dbReference type="InterPro" id="IPR026891">
    <property type="entry name" value="Fn3-like"/>
</dbReference>
<dbReference type="SMART" id="SM01217">
    <property type="entry name" value="Fn3_like"/>
    <property type="match status" value="1"/>
</dbReference>
<keyword evidence="13" id="KW-0624">Polysaccharide degradation</keyword>
<dbReference type="EC" id="3.2.1.21" evidence="5"/>
<comment type="similarity">
    <text evidence="4">Belongs to the glycosyl hydrolase 3 family.</text>
</comment>
<name>A0A364LBM2_TALAM</name>
<dbReference type="InterPro" id="IPR001764">
    <property type="entry name" value="Glyco_hydro_3_N"/>
</dbReference>
<dbReference type="InterPro" id="IPR002772">
    <property type="entry name" value="Glyco_hydro_3_C"/>
</dbReference>
<dbReference type="STRING" id="1196081.A0A364LBM2"/>
<dbReference type="PANTHER" id="PTHR42715:SF12">
    <property type="entry name" value="BETA-GLUCOSIDASE G-RELATED"/>
    <property type="match status" value="1"/>
</dbReference>
<dbReference type="SUPFAM" id="SSF52279">
    <property type="entry name" value="Beta-D-glucan exohydrolase, C-terminal domain"/>
    <property type="match status" value="1"/>
</dbReference>
<feature type="signal peptide" evidence="19">
    <location>
        <begin position="1"/>
        <end position="19"/>
    </location>
</feature>
<evidence type="ECO:0000256" key="13">
    <source>
        <dbReference type="ARBA" id="ARBA00023326"/>
    </source>
</evidence>
<evidence type="ECO:0000256" key="12">
    <source>
        <dbReference type="ARBA" id="ARBA00023295"/>
    </source>
</evidence>
<comment type="caution">
    <text evidence="21">The sequence shown here is derived from an EMBL/GenBank/DDBJ whole genome shotgun (WGS) entry which is preliminary data.</text>
</comment>